<evidence type="ECO:0000256" key="3">
    <source>
        <dbReference type="ARBA" id="ARBA00022801"/>
    </source>
</evidence>
<feature type="binding site" evidence="4">
    <location>
        <position position="214"/>
    </location>
    <ligand>
        <name>Mn(2+)</name>
        <dbReference type="ChEBI" id="CHEBI:29035"/>
        <label>1</label>
    </ligand>
</feature>
<dbReference type="PATRIC" id="fig|110500.4.peg.137"/>
<dbReference type="InterPro" id="IPR020855">
    <property type="entry name" value="Ureohydrolase_Mn_BS"/>
</dbReference>
<dbReference type="PROSITE" id="PS01053">
    <property type="entry name" value="ARGINASE_1"/>
    <property type="match status" value="1"/>
</dbReference>
<comment type="similarity">
    <text evidence="1">Belongs to the arginase family. Agmatinase subfamily.</text>
</comment>
<protein>
    <submittedName>
        <fullName evidence="6">Arginase/agmatinase/formimionoglutamate hydrolase</fullName>
    </submittedName>
</protein>
<name>A0A101HQL6_9FIRM</name>
<dbReference type="CDD" id="cd11593">
    <property type="entry name" value="Agmatinase-like_2"/>
    <property type="match status" value="1"/>
</dbReference>
<evidence type="ECO:0000256" key="2">
    <source>
        <dbReference type="ARBA" id="ARBA00022723"/>
    </source>
</evidence>
<keyword evidence="3 5" id="KW-0378">Hydrolase</keyword>
<comment type="caution">
    <text evidence="6">The sequence shown here is derived from an EMBL/GenBank/DDBJ whole genome shotgun (WGS) entry which is preliminary data.</text>
</comment>
<dbReference type="PROSITE" id="PS51409">
    <property type="entry name" value="ARGINASE_2"/>
    <property type="match status" value="1"/>
</dbReference>
<evidence type="ECO:0000256" key="5">
    <source>
        <dbReference type="RuleBase" id="RU003684"/>
    </source>
</evidence>
<keyword evidence="2 4" id="KW-0479">Metal-binding</keyword>
<evidence type="ECO:0000313" key="6">
    <source>
        <dbReference type="EMBL" id="KUK81317.1"/>
    </source>
</evidence>
<dbReference type="Proteomes" id="UP000054705">
    <property type="component" value="Unassembled WGS sequence"/>
</dbReference>
<dbReference type="InterPro" id="IPR023696">
    <property type="entry name" value="Ureohydrolase_dom_sf"/>
</dbReference>
<dbReference type="PIRSF" id="PIRSF036979">
    <property type="entry name" value="Arginase"/>
    <property type="match status" value="1"/>
</dbReference>
<dbReference type="InterPro" id="IPR006035">
    <property type="entry name" value="Ureohydrolase"/>
</dbReference>
<dbReference type="Pfam" id="PF00491">
    <property type="entry name" value="Arginase"/>
    <property type="match status" value="1"/>
</dbReference>
<proteinExistence type="inferred from homology"/>
<evidence type="ECO:0000256" key="4">
    <source>
        <dbReference type="PIRSR" id="PIRSR036979-1"/>
    </source>
</evidence>
<evidence type="ECO:0000256" key="1">
    <source>
        <dbReference type="ARBA" id="ARBA00009227"/>
    </source>
</evidence>
<dbReference type="PANTHER" id="PTHR11358">
    <property type="entry name" value="ARGINASE/AGMATINASE"/>
    <property type="match status" value="1"/>
</dbReference>
<dbReference type="PANTHER" id="PTHR11358:SF26">
    <property type="entry name" value="GUANIDINO ACID HYDROLASE, MITOCHONDRIAL"/>
    <property type="match status" value="1"/>
</dbReference>
<feature type="binding site" evidence="4">
    <location>
        <position position="216"/>
    </location>
    <ligand>
        <name>Mn(2+)</name>
        <dbReference type="ChEBI" id="CHEBI:29035"/>
        <label>1</label>
    </ligand>
</feature>
<feature type="binding site" evidence="4">
    <location>
        <position position="138"/>
    </location>
    <ligand>
        <name>Mn(2+)</name>
        <dbReference type="ChEBI" id="CHEBI:29035"/>
        <label>1</label>
    </ligand>
</feature>
<dbReference type="GO" id="GO:0033389">
    <property type="term" value="P:putrescine biosynthetic process from arginine, via agmatine"/>
    <property type="evidence" value="ECO:0007669"/>
    <property type="project" value="TreeGrafter"/>
</dbReference>
<evidence type="ECO:0000313" key="7">
    <source>
        <dbReference type="Proteomes" id="UP000054705"/>
    </source>
</evidence>
<keyword evidence="4" id="KW-0464">Manganese</keyword>
<dbReference type="InterPro" id="IPR005925">
    <property type="entry name" value="Agmatinase-rel"/>
</dbReference>
<dbReference type="GO" id="GO:0008783">
    <property type="term" value="F:agmatinase activity"/>
    <property type="evidence" value="ECO:0007669"/>
    <property type="project" value="TreeGrafter"/>
</dbReference>
<dbReference type="GO" id="GO:0046872">
    <property type="term" value="F:metal ion binding"/>
    <property type="evidence" value="ECO:0007669"/>
    <property type="project" value="UniProtKB-KW"/>
</dbReference>
<feature type="binding site" evidence="4">
    <location>
        <position position="136"/>
    </location>
    <ligand>
        <name>Mn(2+)</name>
        <dbReference type="ChEBI" id="CHEBI:29035"/>
        <label>1</label>
    </ligand>
</feature>
<comment type="cofactor">
    <cofactor evidence="4">
        <name>Mn(2+)</name>
        <dbReference type="ChEBI" id="CHEBI:29035"/>
    </cofactor>
    <text evidence="4">Binds 2 manganese ions per subunit.</text>
</comment>
<feature type="binding site" evidence="4">
    <location>
        <position position="111"/>
    </location>
    <ligand>
        <name>Mn(2+)</name>
        <dbReference type="ChEBI" id="CHEBI:29035"/>
        <label>1</label>
    </ligand>
</feature>
<dbReference type="SUPFAM" id="SSF52768">
    <property type="entry name" value="Arginase/deacetylase"/>
    <property type="match status" value="1"/>
</dbReference>
<dbReference type="EMBL" id="LGGS01000160">
    <property type="protein sequence ID" value="KUK81317.1"/>
    <property type="molecule type" value="Genomic_DNA"/>
</dbReference>
<organism evidence="6 7">
    <name type="scientific">Pelotomaculum thermopropionicum</name>
    <dbReference type="NCBI Taxonomy" id="110500"/>
    <lineage>
        <taxon>Bacteria</taxon>
        <taxon>Bacillati</taxon>
        <taxon>Bacillota</taxon>
        <taxon>Clostridia</taxon>
        <taxon>Eubacteriales</taxon>
        <taxon>Desulfotomaculaceae</taxon>
        <taxon>Pelotomaculum</taxon>
    </lineage>
</organism>
<dbReference type="Gene3D" id="3.40.800.10">
    <property type="entry name" value="Ureohydrolase domain"/>
    <property type="match status" value="1"/>
</dbReference>
<gene>
    <name evidence="6" type="ORF">XD97_0681</name>
</gene>
<dbReference type="AlphaFoldDB" id="A0A101HQL6"/>
<accession>A0A101HQL6</accession>
<feature type="binding site" evidence="4">
    <location>
        <position position="134"/>
    </location>
    <ligand>
        <name>Mn(2+)</name>
        <dbReference type="ChEBI" id="CHEBI:29035"/>
        <label>1</label>
    </ligand>
</feature>
<reference evidence="7" key="1">
    <citation type="journal article" date="2015" name="MBio">
        <title>Genome-Resolved Metagenomic Analysis Reveals Roles for Candidate Phyla and Other Microbial Community Members in Biogeochemical Transformations in Oil Reservoirs.</title>
        <authorList>
            <person name="Hu P."/>
            <person name="Tom L."/>
            <person name="Singh A."/>
            <person name="Thomas B.C."/>
            <person name="Baker B.J."/>
            <person name="Piceno Y.M."/>
            <person name="Andersen G.L."/>
            <person name="Banfield J.F."/>
        </authorList>
    </citation>
    <scope>NUCLEOTIDE SEQUENCE [LARGE SCALE GENOMIC DNA]</scope>
</reference>
<sequence length="296" mass="32463">MLEFIEKYSGFIGCTDDYEQAQVVLAGAPMDFTVSFRPGAREGPRQIRQVSQGLEEYSIDLDRDLAECCYYDAGDLVLPLGNVQESLCRISLVTGEILRCGKLPLFLGGEHLISYAVIREAVKVHPGLAVIHLDAHADLRDEYLGEHFSHATVMRRVAELIGGENLYQFGIRSGARDEFDFARNRTNIYLNRVVEPLAENLPRLKGRPVYVTLDIDVVDPAYAPGTGTAEPGGCTAGEIIRAVHLLGRLNLVGFDLVEVSPVYDPSQRTALLGAKLVREVILSARRPAGGSAKKPL</sequence>
<dbReference type="NCBIfam" id="TIGR01230">
    <property type="entry name" value="agmatinase"/>
    <property type="match status" value="1"/>
</dbReference>